<protein>
    <submittedName>
        <fullName evidence="1">Uncharacterized protein</fullName>
    </submittedName>
</protein>
<dbReference type="AlphaFoldDB" id="A0AAN8C4Q2"/>
<gene>
    <name evidence="1" type="ORF">CesoFtcFv8_010514</name>
</gene>
<organism evidence="1 2">
    <name type="scientific">Champsocephalus esox</name>
    <name type="common">pike icefish</name>
    <dbReference type="NCBI Taxonomy" id="159716"/>
    <lineage>
        <taxon>Eukaryota</taxon>
        <taxon>Metazoa</taxon>
        <taxon>Chordata</taxon>
        <taxon>Craniata</taxon>
        <taxon>Vertebrata</taxon>
        <taxon>Euteleostomi</taxon>
        <taxon>Actinopterygii</taxon>
        <taxon>Neopterygii</taxon>
        <taxon>Teleostei</taxon>
        <taxon>Neoteleostei</taxon>
        <taxon>Acanthomorphata</taxon>
        <taxon>Eupercaria</taxon>
        <taxon>Perciformes</taxon>
        <taxon>Notothenioidei</taxon>
        <taxon>Channichthyidae</taxon>
        <taxon>Champsocephalus</taxon>
    </lineage>
</organism>
<reference evidence="1 2" key="1">
    <citation type="journal article" date="2023" name="Mol. Biol. Evol.">
        <title>Genomics of Secondarily Temperate Adaptation in the Only Non-Antarctic Icefish.</title>
        <authorList>
            <person name="Rivera-Colon A.G."/>
            <person name="Rayamajhi N."/>
            <person name="Minhas B.F."/>
            <person name="Madrigal G."/>
            <person name="Bilyk K.T."/>
            <person name="Yoon V."/>
            <person name="Hune M."/>
            <person name="Gregory S."/>
            <person name="Cheng C.H.C."/>
            <person name="Catchen J.M."/>
        </authorList>
    </citation>
    <scope>NUCLEOTIDE SEQUENCE [LARGE SCALE GENOMIC DNA]</scope>
    <source>
        <strain evidence="1">JC2023a</strain>
    </source>
</reference>
<accession>A0AAN8C4Q2</accession>
<proteinExistence type="predicted"/>
<dbReference type="EMBL" id="JAULUE010002053">
    <property type="protein sequence ID" value="KAK5897451.1"/>
    <property type="molecule type" value="Genomic_DNA"/>
</dbReference>
<sequence>MYAPQGSVADIWTMHPSLTPVSLLLAAFHSASITAPTTLSLGSHPSSLAPSLSGPPYLHPLLSISPSSSLAYLPLSLSSPPVACFSSLPVLPPTTTSTNPPLSLSLSALHHVSFSPQLYPFNPLPRSAFHPSSCSPYSPNSLSQPPHTPLLLFSVLRSILPSATPPPSFPFSPAILQASGARLQAFRESLDLLGSG</sequence>
<name>A0AAN8C4Q2_9TELE</name>
<keyword evidence="2" id="KW-1185">Reference proteome</keyword>
<comment type="caution">
    <text evidence="1">The sequence shown here is derived from an EMBL/GenBank/DDBJ whole genome shotgun (WGS) entry which is preliminary data.</text>
</comment>
<evidence type="ECO:0000313" key="2">
    <source>
        <dbReference type="Proteomes" id="UP001335648"/>
    </source>
</evidence>
<evidence type="ECO:0000313" key="1">
    <source>
        <dbReference type="EMBL" id="KAK5897451.1"/>
    </source>
</evidence>
<dbReference type="Proteomes" id="UP001335648">
    <property type="component" value="Unassembled WGS sequence"/>
</dbReference>